<dbReference type="AlphaFoldDB" id="A0A8S4QBR9"/>
<sequence>RLLIMGLIRKPRITQQAMERAMLPVSLRDQFRSEEIRRRTRVTVVVQRVSSNLEPVNATLGDHYEVDG</sequence>
<gene>
    <name evidence="1" type="primary">jg24957</name>
    <name evidence="1" type="ORF">PAEG_LOCUS790</name>
</gene>
<keyword evidence="2" id="KW-1185">Reference proteome</keyword>
<name>A0A8S4QBR9_9NEOP</name>
<protein>
    <submittedName>
        <fullName evidence="1">Jg24957 protein</fullName>
    </submittedName>
</protein>
<comment type="caution">
    <text evidence="1">The sequence shown here is derived from an EMBL/GenBank/DDBJ whole genome shotgun (WGS) entry which is preliminary data.</text>
</comment>
<feature type="non-terminal residue" evidence="1">
    <location>
        <position position="1"/>
    </location>
</feature>
<organism evidence="1 2">
    <name type="scientific">Pararge aegeria aegeria</name>
    <dbReference type="NCBI Taxonomy" id="348720"/>
    <lineage>
        <taxon>Eukaryota</taxon>
        <taxon>Metazoa</taxon>
        <taxon>Ecdysozoa</taxon>
        <taxon>Arthropoda</taxon>
        <taxon>Hexapoda</taxon>
        <taxon>Insecta</taxon>
        <taxon>Pterygota</taxon>
        <taxon>Neoptera</taxon>
        <taxon>Endopterygota</taxon>
        <taxon>Lepidoptera</taxon>
        <taxon>Glossata</taxon>
        <taxon>Ditrysia</taxon>
        <taxon>Papilionoidea</taxon>
        <taxon>Nymphalidae</taxon>
        <taxon>Satyrinae</taxon>
        <taxon>Satyrini</taxon>
        <taxon>Parargina</taxon>
        <taxon>Pararge</taxon>
    </lineage>
</organism>
<reference evidence="1" key="1">
    <citation type="submission" date="2022-03" db="EMBL/GenBank/DDBJ databases">
        <authorList>
            <person name="Lindestad O."/>
        </authorList>
    </citation>
    <scope>NUCLEOTIDE SEQUENCE</scope>
</reference>
<accession>A0A8S4QBR9</accession>
<dbReference type="EMBL" id="CAKXAJ010002540">
    <property type="protein sequence ID" value="CAH2208174.1"/>
    <property type="molecule type" value="Genomic_DNA"/>
</dbReference>
<proteinExistence type="predicted"/>
<evidence type="ECO:0000313" key="2">
    <source>
        <dbReference type="Proteomes" id="UP000838756"/>
    </source>
</evidence>
<dbReference type="Proteomes" id="UP000838756">
    <property type="component" value="Unassembled WGS sequence"/>
</dbReference>
<evidence type="ECO:0000313" key="1">
    <source>
        <dbReference type="EMBL" id="CAH2208174.1"/>
    </source>
</evidence>
<dbReference type="OrthoDB" id="7384832at2759"/>